<keyword evidence="3" id="KW-1185">Reference proteome</keyword>
<dbReference type="Pfam" id="PF02452">
    <property type="entry name" value="PemK_toxin"/>
    <property type="match status" value="1"/>
</dbReference>
<keyword evidence="1 2" id="KW-0378">Hydrolase</keyword>
<proteinExistence type="inferred from homology"/>
<dbReference type="PANTHER" id="PTHR33988">
    <property type="entry name" value="ENDORIBONUCLEASE MAZF-RELATED"/>
    <property type="match status" value="1"/>
</dbReference>
<dbReference type="InterPro" id="IPR003477">
    <property type="entry name" value="PemK-like"/>
</dbReference>
<dbReference type="Proteomes" id="UP000052237">
    <property type="component" value="Unassembled WGS sequence"/>
</dbReference>
<comment type="caution">
    <text evidence="2">The sequence shown here is derived from an EMBL/GenBank/DDBJ whole genome shotgun (WGS) entry which is preliminary data.</text>
</comment>
<dbReference type="PANTHER" id="PTHR33988:SF1">
    <property type="entry name" value="ENDORIBONUCLEASE MAZF7-RELATED"/>
    <property type="match status" value="1"/>
</dbReference>
<name>A0A0S4STY2_CAMHY</name>
<dbReference type="GO" id="GO:0016075">
    <property type="term" value="P:rRNA catabolic process"/>
    <property type="evidence" value="ECO:0007669"/>
    <property type="project" value="TreeGrafter"/>
</dbReference>
<keyword evidence="1" id="KW-0255">Endonuclease</keyword>
<evidence type="ECO:0000313" key="2">
    <source>
        <dbReference type="EMBL" id="CUU89787.1"/>
    </source>
</evidence>
<dbReference type="PIRSF" id="PIRSF033490">
    <property type="entry name" value="MazF"/>
    <property type="match status" value="1"/>
</dbReference>
<dbReference type="SUPFAM" id="SSF50118">
    <property type="entry name" value="Cell growth inhibitor/plasmid maintenance toxic component"/>
    <property type="match status" value="1"/>
</dbReference>
<dbReference type="Gene3D" id="2.30.30.110">
    <property type="match status" value="1"/>
</dbReference>
<dbReference type="EMBL" id="FAVB01000007">
    <property type="protein sequence ID" value="CUU89787.1"/>
    <property type="molecule type" value="Genomic_DNA"/>
</dbReference>
<sequence length="117" mass="13533">MKQGEIWYIDFNPTIGKEINKIRPAVIIDDDYLASCHMRFVMPLTTWQDKFADLPWIKQINPNRLNGLKNISGINVQQARYISTQRFVNQVGTIDIDSLNDIHAILIKLINPNLKII</sequence>
<accession>A0A0S4STY2</accession>
<dbReference type="InterPro" id="IPR011067">
    <property type="entry name" value="Plasmid_toxin/cell-grow_inhib"/>
</dbReference>
<dbReference type="EC" id="3.1.-.-" evidence="1"/>
<dbReference type="GO" id="GO:0003677">
    <property type="term" value="F:DNA binding"/>
    <property type="evidence" value="ECO:0007669"/>
    <property type="project" value="InterPro"/>
</dbReference>
<comment type="function">
    <text evidence="1">Toxic component of a type II toxin-antitoxin (TA) system.</text>
</comment>
<reference evidence="2 3" key="1">
    <citation type="submission" date="2015-11" db="EMBL/GenBank/DDBJ databases">
        <authorList>
            <consortium name="Pathogen Informatics"/>
        </authorList>
    </citation>
    <scope>NUCLEOTIDE SEQUENCE [LARGE SCALE GENOMIC DNA]</scope>
    <source>
        <strain evidence="2 3">006A-0059</strain>
    </source>
</reference>
<dbReference type="GO" id="GO:0006402">
    <property type="term" value="P:mRNA catabolic process"/>
    <property type="evidence" value="ECO:0007669"/>
    <property type="project" value="TreeGrafter"/>
</dbReference>
<comment type="similarity">
    <text evidence="1">Belongs to the PemK/MazF family.</text>
</comment>
<evidence type="ECO:0000256" key="1">
    <source>
        <dbReference type="PIRNR" id="PIRNR033490"/>
    </source>
</evidence>
<dbReference type="AlphaFoldDB" id="A0A0S4STY2"/>
<keyword evidence="1" id="KW-0540">Nuclease</keyword>
<organism evidence="2 3">
    <name type="scientific">Campylobacter hyointestinalis subsp. hyointestinalis</name>
    <dbReference type="NCBI Taxonomy" id="91352"/>
    <lineage>
        <taxon>Bacteria</taxon>
        <taxon>Pseudomonadati</taxon>
        <taxon>Campylobacterota</taxon>
        <taxon>Epsilonproteobacteria</taxon>
        <taxon>Campylobacterales</taxon>
        <taxon>Campylobacteraceae</taxon>
        <taxon>Campylobacter</taxon>
    </lineage>
</organism>
<dbReference type="GO" id="GO:0016787">
    <property type="term" value="F:hydrolase activity"/>
    <property type="evidence" value="ECO:0007669"/>
    <property type="project" value="UniProtKB-KW"/>
</dbReference>
<gene>
    <name evidence="2" type="primary">mazF9</name>
    <name evidence="2" type="ORF">ERS686654_02026</name>
</gene>
<dbReference type="RefSeq" id="WP_059435475.1">
    <property type="nucleotide sequence ID" value="NZ_FAVB01000007.1"/>
</dbReference>
<dbReference type="GO" id="GO:0004521">
    <property type="term" value="F:RNA endonuclease activity"/>
    <property type="evidence" value="ECO:0007669"/>
    <property type="project" value="TreeGrafter"/>
</dbReference>
<evidence type="ECO:0000313" key="3">
    <source>
        <dbReference type="Proteomes" id="UP000052237"/>
    </source>
</evidence>
<protein>
    <recommendedName>
        <fullName evidence="1">mRNA interferase</fullName>
        <ecNumber evidence="1">3.1.-.-</ecNumber>
    </recommendedName>
</protein>